<dbReference type="InterPro" id="IPR004254">
    <property type="entry name" value="AdipoR/HlyIII-related"/>
</dbReference>
<evidence type="ECO:0000256" key="9">
    <source>
        <dbReference type="SAM" id="Phobius"/>
    </source>
</evidence>
<keyword evidence="7" id="KW-0479">Metal-binding</keyword>
<evidence type="ECO:0000313" key="10">
    <source>
        <dbReference type="EMBL" id="ABG10762.1"/>
    </source>
</evidence>
<sequence>MQRVAPRATARRIPVRQHPRYRRSPERPSACNGPSVITGPPGPEAIEALQPDPVDELIVRPRARGLIHLVSAVVAVVAGAALVEVAWTGSASSRAGWAALIYVAAIIAMFGVSAAYHRVRWTSPSAEKWMMRLDHSVIFVFIAATYTPFAVLALPPDTGTKALTIVWTGAAAGVALKMLWPSAPRWVGVPLYLMLGYVALLFAEALLIGAGFTVVALLAAGAVLYNIGAIFYGVRWPNPWPNTFAHHEFFHAFTVAAAVCHFAAIWLVIR</sequence>
<keyword evidence="5 9" id="KW-1133">Transmembrane helix</keyword>
<dbReference type="PANTHER" id="PTHR20855:SF3">
    <property type="entry name" value="LD03007P"/>
    <property type="match status" value="1"/>
</dbReference>
<feature type="transmembrane region" description="Helical" evidence="9">
    <location>
        <begin position="66"/>
        <end position="89"/>
    </location>
</feature>
<feature type="region of interest" description="Disordered" evidence="8">
    <location>
        <begin position="1"/>
        <end position="36"/>
    </location>
</feature>
<feature type="binding site" evidence="7">
    <location>
        <position position="117"/>
    </location>
    <ligand>
        <name>Zn(2+)</name>
        <dbReference type="ChEBI" id="CHEBI:29105"/>
    </ligand>
</feature>
<dbReference type="AlphaFoldDB" id="A0A5Q5BQV8"/>
<dbReference type="NCBIfam" id="TIGR01065">
    <property type="entry name" value="hlyIII"/>
    <property type="match status" value="1"/>
</dbReference>
<evidence type="ECO:0000256" key="1">
    <source>
        <dbReference type="ARBA" id="ARBA00004651"/>
    </source>
</evidence>
<evidence type="ECO:0000256" key="3">
    <source>
        <dbReference type="ARBA" id="ARBA00022475"/>
    </source>
</evidence>
<evidence type="ECO:0000256" key="2">
    <source>
        <dbReference type="ARBA" id="ARBA00008488"/>
    </source>
</evidence>
<feature type="transmembrane region" description="Helical" evidence="9">
    <location>
        <begin position="249"/>
        <end position="269"/>
    </location>
</feature>
<keyword evidence="7" id="KW-0862">Zinc</keyword>
<accession>A0A5Q5BQV8</accession>
<dbReference type="Pfam" id="PF03006">
    <property type="entry name" value="HlyIII"/>
    <property type="match status" value="1"/>
</dbReference>
<feature type="binding site" evidence="7">
    <location>
        <position position="247"/>
    </location>
    <ligand>
        <name>Zn(2+)</name>
        <dbReference type="ChEBI" id="CHEBI:29105"/>
    </ligand>
</feature>
<evidence type="ECO:0000256" key="7">
    <source>
        <dbReference type="PIRSR" id="PIRSR604254-1"/>
    </source>
</evidence>
<dbReference type="GO" id="GO:0140911">
    <property type="term" value="F:pore-forming activity"/>
    <property type="evidence" value="ECO:0007669"/>
    <property type="project" value="InterPro"/>
</dbReference>
<keyword evidence="3" id="KW-1003">Cell membrane</keyword>
<evidence type="ECO:0000256" key="5">
    <source>
        <dbReference type="ARBA" id="ARBA00022989"/>
    </source>
</evidence>
<protein>
    <submittedName>
        <fullName evidence="10">Channel protein, hemolysin III family</fullName>
    </submittedName>
</protein>
<feature type="transmembrane region" description="Helical" evidence="9">
    <location>
        <begin position="192"/>
        <end position="225"/>
    </location>
</feature>
<evidence type="ECO:0000256" key="8">
    <source>
        <dbReference type="SAM" id="MobiDB-lite"/>
    </source>
</evidence>
<feature type="transmembrane region" description="Helical" evidence="9">
    <location>
        <begin position="95"/>
        <end position="116"/>
    </location>
</feature>
<name>A0A5Q5BQV8_MYCSS</name>
<dbReference type="PANTHER" id="PTHR20855">
    <property type="entry name" value="ADIPOR/PROGESTIN RECEPTOR-RELATED"/>
    <property type="match status" value="1"/>
</dbReference>
<dbReference type="GO" id="GO:0005886">
    <property type="term" value="C:plasma membrane"/>
    <property type="evidence" value="ECO:0007669"/>
    <property type="project" value="UniProtKB-SubCell"/>
</dbReference>
<dbReference type="GO" id="GO:0046872">
    <property type="term" value="F:metal ion binding"/>
    <property type="evidence" value="ECO:0007669"/>
    <property type="project" value="UniProtKB-KW"/>
</dbReference>
<evidence type="ECO:0000256" key="4">
    <source>
        <dbReference type="ARBA" id="ARBA00022692"/>
    </source>
</evidence>
<reference evidence="10" key="1">
    <citation type="submission" date="2006-06" db="EMBL/GenBank/DDBJ databases">
        <title>Complete sequence of chromosome of Mycobacterium sp. MCS.</title>
        <authorList>
            <consortium name="US DOE Joint Genome Institute"/>
            <person name="Copeland A."/>
            <person name="Lucas S."/>
            <person name="Lapidus A."/>
            <person name="Barry K."/>
            <person name="Detter J.C."/>
            <person name="Glavina del Rio T."/>
            <person name="Hammon N."/>
            <person name="Israni S."/>
            <person name="Dalin E."/>
            <person name="Tice H."/>
            <person name="Pitluck S."/>
            <person name="Martinez M."/>
            <person name="Schmutz J."/>
            <person name="Larimer F."/>
            <person name="Land M."/>
            <person name="Hauser L."/>
            <person name="Kyrpides N."/>
            <person name="Kim E."/>
            <person name="Miller C.D."/>
            <person name="Hughes J.E."/>
            <person name="Anderson A.J."/>
            <person name="Sims R.C."/>
            <person name="Richardson P."/>
        </authorList>
    </citation>
    <scope>NUCLEOTIDE SEQUENCE [LARGE SCALE GENOMIC DNA]</scope>
    <source>
        <strain evidence="10">MCS</strain>
    </source>
</reference>
<proteinExistence type="inferred from homology"/>
<comment type="subcellular location">
    <subcellularLocation>
        <location evidence="1">Cell membrane</location>
        <topology evidence="1">Multi-pass membrane protein</topology>
    </subcellularLocation>
</comment>
<organism evidence="10">
    <name type="scientific">Mycobacterium sp. (strain MCS)</name>
    <dbReference type="NCBI Taxonomy" id="164756"/>
    <lineage>
        <taxon>Bacteria</taxon>
        <taxon>Bacillati</taxon>
        <taxon>Actinomycetota</taxon>
        <taxon>Actinomycetes</taxon>
        <taxon>Mycobacteriales</taxon>
        <taxon>Mycobacteriaceae</taxon>
        <taxon>Mycobacterium</taxon>
    </lineage>
</organism>
<dbReference type="InterPro" id="IPR005744">
    <property type="entry name" value="Hy-lIII"/>
</dbReference>
<keyword evidence="4 9" id="KW-0812">Transmembrane</keyword>
<evidence type="ECO:0000256" key="6">
    <source>
        <dbReference type="ARBA" id="ARBA00023136"/>
    </source>
</evidence>
<gene>
    <name evidence="10" type="ordered locus">Mmcs_4658</name>
</gene>
<feature type="compositionally biased region" description="Basic residues" evidence="8">
    <location>
        <begin position="9"/>
        <end position="22"/>
    </location>
</feature>
<keyword evidence="6 9" id="KW-0472">Membrane</keyword>
<feature type="transmembrane region" description="Helical" evidence="9">
    <location>
        <begin position="137"/>
        <end position="156"/>
    </location>
</feature>
<feature type="binding site" evidence="7">
    <location>
        <position position="251"/>
    </location>
    <ligand>
        <name>Zn(2+)</name>
        <dbReference type="ChEBI" id="CHEBI:29105"/>
    </ligand>
</feature>
<dbReference type="KEGG" id="mmc:Mmcs_4658"/>
<dbReference type="EMBL" id="CP000384">
    <property type="protein sequence ID" value="ABG10762.1"/>
    <property type="molecule type" value="Genomic_DNA"/>
</dbReference>
<comment type="similarity">
    <text evidence="2">Belongs to the UPF0073 (Hly-III) family.</text>
</comment>